<dbReference type="Proteomes" id="UP000293331">
    <property type="component" value="Unassembled WGS sequence"/>
</dbReference>
<accession>A0A4Q5LMF6</accession>
<dbReference type="InterPro" id="IPR011051">
    <property type="entry name" value="RmlC_Cupin_sf"/>
</dbReference>
<dbReference type="Gene3D" id="2.60.120.10">
    <property type="entry name" value="Jelly Rolls"/>
    <property type="match status" value="1"/>
</dbReference>
<dbReference type="InterPro" id="IPR052044">
    <property type="entry name" value="PKS_Associated_Protein"/>
</dbReference>
<sequence>MDNNNLTVIDIAQTAVTNNVYTNIPVAVVNDHVVRMSVMTEPYFWHLHPDSDESFLIIEGSVFIDLEDRTVELFPNQLFTIPKNVIHRTRPNGNRSVNLTFESQNLTTVKVEGLRD</sequence>
<proteinExistence type="predicted"/>
<protein>
    <submittedName>
        <fullName evidence="2">Cupin domain-containing protein</fullName>
    </submittedName>
</protein>
<gene>
    <name evidence="2" type="ORF">EWM62_15925</name>
</gene>
<dbReference type="SUPFAM" id="SSF51182">
    <property type="entry name" value="RmlC-like cupins"/>
    <property type="match status" value="1"/>
</dbReference>
<dbReference type="Pfam" id="PF07883">
    <property type="entry name" value="Cupin_2"/>
    <property type="match status" value="1"/>
</dbReference>
<dbReference type="OrthoDB" id="9794183at2"/>
<dbReference type="InterPro" id="IPR013096">
    <property type="entry name" value="Cupin_2"/>
</dbReference>
<reference evidence="2 3" key="1">
    <citation type="submission" date="2019-02" db="EMBL/GenBank/DDBJ databases">
        <title>Bacterial novel species Mucilaginibacter sp. 17JY9-4 isolated from soil.</title>
        <authorList>
            <person name="Jung H.-Y."/>
        </authorList>
    </citation>
    <scope>NUCLEOTIDE SEQUENCE [LARGE SCALE GENOMIC DNA]</scope>
    <source>
        <strain evidence="2 3">17JY9-4</strain>
    </source>
</reference>
<organism evidence="2 3">
    <name type="scientific">Mucilaginibacter terrigena</name>
    <dbReference type="NCBI Taxonomy" id="2492395"/>
    <lineage>
        <taxon>Bacteria</taxon>
        <taxon>Pseudomonadati</taxon>
        <taxon>Bacteroidota</taxon>
        <taxon>Sphingobacteriia</taxon>
        <taxon>Sphingobacteriales</taxon>
        <taxon>Sphingobacteriaceae</taxon>
        <taxon>Mucilaginibacter</taxon>
    </lineage>
</organism>
<feature type="domain" description="Cupin type-2" evidence="1">
    <location>
        <begin position="45"/>
        <end position="97"/>
    </location>
</feature>
<dbReference type="InterPro" id="IPR014710">
    <property type="entry name" value="RmlC-like_jellyroll"/>
</dbReference>
<dbReference type="RefSeq" id="WP_129877671.1">
    <property type="nucleotide sequence ID" value="NZ_SEWG01000006.1"/>
</dbReference>
<keyword evidence="3" id="KW-1185">Reference proteome</keyword>
<evidence type="ECO:0000313" key="3">
    <source>
        <dbReference type="Proteomes" id="UP000293331"/>
    </source>
</evidence>
<dbReference type="PANTHER" id="PTHR36114">
    <property type="entry name" value="16.7 KDA PROTEIN IN WHIE LOCUS"/>
    <property type="match status" value="1"/>
</dbReference>
<name>A0A4Q5LMF6_9SPHI</name>
<comment type="caution">
    <text evidence="2">The sequence shown here is derived from an EMBL/GenBank/DDBJ whole genome shotgun (WGS) entry which is preliminary data.</text>
</comment>
<evidence type="ECO:0000313" key="2">
    <source>
        <dbReference type="EMBL" id="RYU87978.1"/>
    </source>
</evidence>
<dbReference type="EMBL" id="SEWG01000006">
    <property type="protein sequence ID" value="RYU87978.1"/>
    <property type="molecule type" value="Genomic_DNA"/>
</dbReference>
<evidence type="ECO:0000259" key="1">
    <source>
        <dbReference type="Pfam" id="PF07883"/>
    </source>
</evidence>
<dbReference type="PANTHER" id="PTHR36114:SF1">
    <property type="entry name" value="16.7 KDA PROTEIN IN WHIE LOCUS"/>
    <property type="match status" value="1"/>
</dbReference>
<dbReference type="AlphaFoldDB" id="A0A4Q5LMF6"/>